<reference evidence="2 3" key="1">
    <citation type="submission" date="2017-09" db="EMBL/GenBank/DDBJ databases">
        <authorList>
            <person name="Ehlers B."/>
            <person name="Leendertz F.H."/>
        </authorList>
    </citation>
    <scope>NUCLEOTIDE SEQUENCE [LARGE SCALE GENOMIC DNA]</scope>
    <source>
        <strain evidence="2 3">USBA 140</strain>
    </source>
</reference>
<feature type="region of interest" description="Disordered" evidence="1">
    <location>
        <begin position="231"/>
        <end position="387"/>
    </location>
</feature>
<feature type="compositionally biased region" description="Acidic residues" evidence="1">
    <location>
        <begin position="352"/>
        <end position="363"/>
    </location>
</feature>
<dbReference type="RefSeq" id="WP_097281190.1">
    <property type="nucleotide sequence ID" value="NZ_OCNJ01000012.1"/>
</dbReference>
<dbReference type="EMBL" id="OCNJ01000012">
    <property type="protein sequence ID" value="SOE00398.1"/>
    <property type="molecule type" value="Genomic_DNA"/>
</dbReference>
<feature type="compositionally biased region" description="Low complexity" evidence="1">
    <location>
        <begin position="231"/>
        <end position="247"/>
    </location>
</feature>
<feature type="region of interest" description="Disordered" evidence="1">
    <location>
        <begin position="75"/>
        <end position="130"/>
    </location>
</feature>
<protein>
    <submittedName>
        <fullName evidence="2">Uncharacterized protein</fullName>
    </submittedName>
</protein>
<dbReference type="OrthoDB" id="7308173at2"/>
<evidence type="ECO:0000313" key="2">
    <source>
        <dbReference type="EMBL" id="SOE00398.1"/>
    </source>
</evidence>
<feature type="compositionally biased region" description="Acidic residues" evidence="1">
    <location>
        <begin position="318"/>
        <end position="341"/>
    </location>
</feature>
<gene>
    <name evidence="2" type="ORF">SAMN05421508_11274</name>
</gene>
<evidence type="ECO:0000313" key="3">
    <source>
        <dbReference type="Proteomes" id="UP000219621"/>
    </source>
</evidence>
<keyword evidence="3" id="KW-1185">Reference proteome</keyword>
<feature type="region of interest" description="Disordered" evidence="1">
    <location>
        <begin position="15"/>
        <end position="41"/>
    </location>
</feature>
<accession>A0A286GY11</accession>
<name>A0A286GY11_9PROT</name>
<feature type="compositionally biased region" description="Acidic residues" evidence="1">
    <location>
        <begin position="271"/>
        <end position="301"/>
    </location>
</feature>
<feature type="compositionally biased region" description="Acidic residues" evidence="1">
    <location>
        <begin position="248"/>
        <end position="258"/>
    </location>
</feature>
<dbReference type="Proteomes" id="UP000219621">
    <property type="component" value="Unassembled WGS sequence"/>
</dbReference>
<sequence length="387" mass="40872">MSDWGSSNETIYVAATPGADDSGVPQSVRGGAAGKKEADAERAANRLRKAGYSYRRIAETLKIPYITVSRWLSGDVGVVHKPPPPPPSPLRVKVDPRDLVPADQAEDGTPAPARPSPPSPERGAEDDTADLAHRVEVLGLQFSAFEGYARDMAEEFNHSRKELLDSQAKAVEDMARERDSIVLARKGFETAIQRFDNKFDELAAELRGELETLKSSVAEQIAALRKEMQGLAAGGAAPKKAAAADPFAADDDEDDDGDNPFGGGGKKAADPDDPFASDDDDDPFGGGGDDDPFAAGDDDDPFAAPKKKADPDDPFASGDDDDPFGAGGDDDPFATGDDDDPFAAPKKKADPDDPFGSDDDDPFGGDNPFGSDDNPFGDDASKKQELT</sequence>
<evidence type="ECO:0000256" key="1">
    <source>
        <dbReference type="SAM" id="MobiDB-lite"/>
    </source>
</evidence>
<feature type="compositionally biased region" description="Low complexity" evidence="1">
    <location>
        <begin position="364"/>
        <end position="374"/>
    </location>
</feature>
<organism evidence="2 3">
    <name type="scientific">Caenispirillum bisanense</name>
    <dbReference type="NCBI Taxonomy" id="414052"/>
    <lineage>
        <taxon>Bacteria</taxon>
        <taxon>Pseudomonadati</taxon>
        <taxon>Pseudomonadota</taxon>
        <taxon>Alphaproteobacteria</taxon>
        <taxon>Rhodospirillales</taxon>
        <taxon>Novispirillaceae</taxon>
        <taxon>Caenispirillum</taxon>
    </lineage>
</organism>
<dbReference type="AlphaFoldDB" id="A0A286GY11"/>
<proteinExistence type="predicted"/>